<evidence type="ECO:0000256" key="15">
    <source>
        <dbReference type="ARBA" id="ARBA00023136"/>
    </source>
</evidence>
<reference evidence="21" key="1">
    <citation type="submission" date="2015-01" db="EMBL/GenBank/DDBJ databases">
        <authorList>
            <person name="Manzano-Marin A."/>
            <person name="Manzano-Marin A."/>
        </authorList>
    </citation>
    <scope>NUCLEOTIDE SEQUENCE [LARGE SCALE GENOMIC DNA]</scope>
    <source>
        <strain evidence="21">obscurior</strain>
    </source>
</reference>
<keyword evidence="8" id="KW-1003">Cell membrane</keyword>
<evidence type="ECO:0000256" key="3">
    <source>
        <dbReference type="ARBA" id="ARBA00005119"/>
    </source>
</evidence>
<evidence type="ECO:0000256" key="11">
    <source>
        <dbReference type="ARBA" id="ARBA00022692"/>
    </source>
</evidence>
<proteinExistence type="inferred from homology"/>
<keyword evidence="21" id="KW-1185">Reference proteome</keyword>
<evidence type="ECO:0000256" key="4">
    <source>
        <dbReference type="ARBA" id="ARBA00005189"/>
    </source>
</evidence>
<dbReference type="GO" id="GO:0004605">
    <property type="term" value="F:phosphatidate cytidylyltransferase activity"/>
    <property type="evidence" value="ECO:0007669"/>
    <property type="project" value="UniProtKB-EC"/>
</dbReference>
<evidence type="ECO:0000256" key="5">
    <source>
        <dbReference type="ARBA" id="ARBA00010185"/>
    </source>
</evidence>
<feature type="transmembrane region" description="Helical" evidence="19">
    <location>
        <begin position="196"/>
        <end position="216"/>
    </location>
</feature>
<evidence type="ECO:0000256" key="19">
    <source>
        <dbReference type="SAM" id="Phobius"/>
    </source>
</evidence>
<evidence type="ECO:0000256" key="7">
    <source>
        <dbReference type="ARBA" id="ARBA00019373"/>
    </source>
</evidence>
<dbReference type="EC" id="2.7.7.41" evidence="6 18"/>
<evidence type="ECO:0000256" key="1">
    <source>
        <dbReference type="ARBA" id="ARBA00001698"/>
    </source>
</evidence>
<sequence>MIKNRIISTIFLTPIVIGIISMFTIEKLIIFLFILNIFSIFEWNKFIIPLLLWQRILFLIFYFTIIVIIILITVYEPYFLLKHKIKYIFIPITLSWWITASLLILFYPYSTKLWNNSKILKMLFGMFIIIPFFWSILILQQEQHTYNYDHSMNTWKILYVIILIWGLDSSSYIFGKLLGKHKLIPKISPNKTWEGTIGGLTTSYIIHVIFIKYTILYNISHTKLNICFIIIIISAILGDLNMSMFKRVINIKDSGNLIPGHGGILDRIDSLSSAVPIFTCLTLLMNF</sequence>
<evidence type="ECO:0000256" key="8">
    <source>
        <dbReference type="ARBA" id="ARBA00022475"/>
    </source>
</evidence>
<evidence type="ECO:0000313" key="20">
    <source>
        <dbReference type="EMBL" id="CEN32288.1"/>
    </source>
</evidence>
<feature type="transmembrane region" description="Helical" evidence="19">
    <location>
        <begin position="6"/>
        <end position="35"/>
    </location>
</feature>
<dbReference type="Pfam" id="PF01148">
    <property type="entry name" value="CTP_transf_1"/>
    <property type="match status" value="1"/>
</dbReference>
<feature type="transmembrane region" description="Helical" evidence="19">
    <location>
        <begin position="87"/>
        <end position="107"/>
    </location>
</feature>
<comment type="similarity">
    <text evidence="5 18">Belongs to the CDS family.</text>
</comment>
<dbReference type="RefSeq" id="WP_281263830.1">
    <property type="nucleotide sequence ID" value="NZ_LN774881.1"/>
</dbReference>
<keyword evidence="13 19" id="KW-1133">Transmembrane helix</keyword>
<evidence type="ECO:0000313" key="21">
    <source>
        <dbReference type="Proteomes" id="UP000242753"/>
    </source>
</evidence>
<evidence type="ECO:0000256" key="18">
    <source>
        <dbReference type="RuleBase" id="RU003938"/>
    </source>
</evidence>
<comment type="pathway">
    <text evidence="3 18">Phospholipid metabolism; CDP-diacylglycerol biosynthesis; CDP-diacylglycerol from sn-glycerol 3-phosphate: step 3/3.</text>
</comment>
<evidence type="ECO:0000256" key="9">
    <source>
        <dbReference type="ARBA" id="ARBA00022516"/>
    </source>
</evidence>
<evidence type="ECO:0000256" key="2">
    <source>
        <dbReference type="ARBA" id="ARBA00004651"/>
    </source>
</evidence>
<evidence type="ECO:0000256" key="12">
    <source>
        <dbReference type="ARBA" id="ARBA00022695"/>
    </source>
</evidence>
<feature type="transmembrane region" description="Helical" evidence="19">
    <location>
        <begin position="119"/>
        <end position="137"/>
    </location>
</feature>
<dbReference type="PATRIC" id="fig|1594731.3.peg.336"/>
<dbReference type="AlphaFoldDB" id="A0A0H5BX56"/>
<keyword evidence="16" id="KW-0594">Phospholipid biosynthesis</keyword>
<dbReference type="PANTHER" id="PTHR46382:SF1">
    <property type="entry name" value="PHOSPHATIDATE CYTIDYLYLTRANSFERASE"/>
    <property type="match status" value="1"/>
</dbReference>
<keyword evidence="12 18" id="KW-0548">Nucleotidyltransferase</keyword>
<keyword evidence="14" id="KW-0443">Lipid metabolism</keyword>
<dbReference type="GO" id="GO:0016024">
    <property type="term" value="P:CDP-diacylglycerol biosynthetic process"/>
    <property type="evidence" value="ECO:0007669"/>
    <property type="project" value="UniProtKB-UniPathway"/>
</dbReference>
<keyword evidence="15 19" id="KW-0472">Membrane</keyword>
<evidence type="ECO:0000256" key="10">
    <source>
        <dbReference type="ARBA" id="ARBA00022679"/>
    </source>
</evidence>
<keyword evidence="17" id="KW-1208">Phospholipid metabolism</keyword>
<dbReference type="PROSITE" id="PS01315">
    <property type="entry name" value="CDS"/>
    <property type="match status" value="1"/>
</dbReference>
<evidence type="ECO:0000256" key="14">
    <source>
        <dbReference type="ARBA" id="ARBA00023098"/>
    </source>
</evidence>
<comment type="subcellular location">
    <subcellularLocation>
        <location evidence="2">Cell membrane</location>
        <topology evidence="2">Multi-pass membrane protein</topology>
    </subcellularLocation>
</comment>
<evidence type="ECO:0000256" key="6">
    <source>
        <dbReference type="ARBA" id="ARBA00012487"/>
    </source>
</evidence>
<dbReference type="UniPathway" id="UPA00557">
    <property type="reaction ID" value="UER00614"/>
</dbReference>
<accession>A0A0H5BX56</accession>
<feature type="transmembrane region" description="Helical" evidence="19">
    <location>
        <begin position="222"/>
        <end position="242"/>
    </location>
</feature>
<evidence type="ECO:0000256" key="17">
    <source>
        <dbReference type="ARBA" id="ARBA00023264"/>
    </source>
</evidence>
<dbReference type="STRING" id="1594731.WEOB_357"/>
<dbReference type="GO" id="GO:0005886">
    <property type="term" value="C:plasma membrane"/>
    <property type="evidence" value="ECO:0007669"/>
    <property type="project" value="UniProtKB-SubCell"/>
</dbReference>
<name>A0A0H5BX56_9ENTR</name>
<protein>
    <recommendedName>
        <fullName evidence="7 18">Phosphatidate cytidylyltransferase</fullName>
        <ecNumber evidence="6 18">2.7.7.41</ecNumber>
    </recommendedName>
</protein>
<evidence type="ECO:0000256" key="16">
    <source>
        <dbReference type="ARBA" id="ARBA00023209"/>
    </source>
</evidence>
<dbReference type="KEGG" id="wca:WEOB_357"/>
<dbReference type="Proteomes" id="UP000242753">
    <property type="component" value="Chromosome I"/>
</dbReference>
<feature type="transmembrane region" description="Helical" evidence="19">
    <location>
        <begin position="157"/>
        <end position="175"/>
    </location>
</feature>
<keyword evidence="10 18" id="KW-0808">Transferase</keyword>
<evidence type="ECO:0000256" key="13">
    <source>
        <dbReference type="ARBA" id="ARBA00022989"/>
    </source>
</evidence>
<dbReference type="PANTHER" id="PTHR46382">
    <property type="entry name" value="PHOSPHATIDATE CYTIDYLYLTRANSFERASE"/>
    <property type="match status" value="1"/>
</dbReference>
<keyword evidence="9" id="KW-0444">Lipid biosynthesis</keyword>
<organism evidence="20 21">
    <name type="scientific">Candidatus Westeberhardia cardiocondylae</name>
    <dbReference type="NCBI Taxonomy" id="1594731"/>
    <lineage>
        <taxon>Bacteria</taxon>
        <taxon>Pseudomonadati</taxon>
        <taxon>Pseudomonadota</taxon>
        <taxon>Gammaproteobacteria</taxon>
        <taxon>Enterobacterales</taxon>
        <taxon>Enterobacteriaceae</taxon>
        <taxon>ant endosymbionts</taxon>
        <taxon>Candidatus Westeberhardia</taxon>
    </lineage>
</organism>
<comment type="pathway">
    <text evidence="4">Lipid metabolism.</text>
</comment>
<dbReference type="EMBL" id="LN774881">
    <property type="protein sequence ID" value="CEN32288.1"/>
    <property type="molecule type" value="Genomic_DNA"/>
</dbReference>
<dbReference type="InterPro" id="IPR000374">
    <property type="entry name" value="PC_trans"/>
</dbReference>
<keyword evidence="11 18" id="KW-0812">Transmembrane</keyword>
<feature type="transmembrane region" description="Helical" evidence="19">
    <location>
        <begin position="56"/>
        <end position="75"/>
    </location>
</feature>
<gene>
    <name evidence="20" type="primary">cdsA</name>
    <name evidence="20" type="ORF">WEOB_357</name>
</gene>
<comment type="catalytic activity">
    <reaction evidence="1 18">
        <text>a 1,2-diacyl-sn-glycero-3-phosphate + CTP + H(+) = a CDP-1,2-diacyl-sn-glycerol + diphosphate</text>
        <dbReference type="Rhea" id="RHEA:16229"/>
        <dbReference type="ChEBI" id="CHEBI:15378"/>
        <dbReference type="ChEBI" id="CHEBI:33019"/>
        <dbReference type="ChEBI" id="CHEBI:37563"/>
        <dbReference type="ChEBI" id="CHEBI:58332"/>
        <dbReference type="ChEBI" id="CHEBI:58608"/>
        <dbReference type="EC" id="2.7.7.41"/>
    </reaction>
</comment>